<proteinExistence type="predicted"/>
<protein>
    <submittedName>
        <fullName evidence="2">Antibiotic biosynthesis monooxygenase</fullName>
    </submittedName>
</protein>
<dbReference type="STRING" id="582515.KR51_00030040"/>
<keyword evidence="3" id="KW-1185">Reference proteome</keyword>
<dbReference type="GO" id="GO:0004497">
    <property type="term" value="F:monooxygenase activity"/>
    <property type="evidence" value="ECO:0007669"/>
    <property type="project" value="UniProtKB-KW"/>
</dbReference>
<accession>U5D737</accession>
<dbReference type="RefSeq" id="WP_022608609.1">
    <property type="nucleotide sequence ID" value="NZ_ASSJ01000076.1"/>
</dbReference>
<organism evidence="2 3">
    <name type="scientific">Rubidibacter lacunae KORDI 51-2</name>
    <dbReference type="NCBI Taxonomy" id="582515"/>
    <lineage>
        <taxon>Bacteria</taxon>
        <taxon>Bacillati</taxon>
        <taxon>Cyanobacteriota</taxon>
        <taxon>Cyanophyceae</taxon>
        <taxon>Oscillatoriophycideae</taxon>
        <taxon>Chroococcales</taxon>
        <taxon>Aphanothecaceae</taxon>
        <taxon>Rubidibacter</taxon>
    </lineage>
</organism>
<feature type="domain" description="ABM" evidence="1">
    <location>
        <begin position="1"/>
        <end position="63"/>
    </location>
</feature>
<dbReference type="InterPro" id="IPR022512">
    <property type="entry name" value="CHP03792"/>
</dbReference>
<dbReference type="OrthoDB" id="531457at2"/>
<dbReference type="AlphaFoldDB" id="U5D737"/>
<dbReference type="EMBL" id="ASSJ01000076">
    <property type="protein sequence ID" value="ERN40463.1"/>
    <property type="molecule type" value="Genomic_DNA"/>
</dbReference>
<gene>
    <name evidence="2" type="ORF">KR51_00030040</name>
</gene>
<dbReference type="InterPro" id="IPR007138">
    <property type="entry name" value="ABM_dom"/>
</dbReference>
<dbReference type="SUPFAM" id="SSF54909">
    <property type="entry name" value="Dimeric alpha+beta barrel"/>
    <property type="match status" value="1"/>
</dbReference>
<dbReference type="Pfam" id="PF03992">
    <property type="entry name" value="ABM"/>
    <property type="match status" value="1"/>
</dbReference>
<reference evidence="2 3" key="1">
    <citation type="submission" date="2013-05" db="EMBL/GenBank/DDBJ databases">
        <title>Draft genome sequence of Rubidibacter lacunae KORDI 51-2.</title>
        <authorList>
            <person name="Choi D.H."/>
            <person name="Noh J.H."/>
            <person name="Kwon K.-K."/>
            <person name="Lee J.-H."/>
            <person name="Ryu J.-Y."/>
        </authorList>
    </citation>
    <scope>NUCLEOTIDE SEQUENCE [LARGE SCALE GENOMIC DNA]</scope>
    <source>
        <strain evidence="2 3">KORDI 51-2</strain>
    </source>
</reference>
<evidence type="ECO:0000313" key="2">
    <source>
        <dbReference type="EMBL" id="ERN40463.1"/>
    </source>
</evidence>
<dbReference type="Proteomes" id="UP000016960">
    <property type="component" value="Unassembled WGS sequence"/>
</dbReference>
<keyword evidence="2" id="KW-0503">Monooxygenase</keyword>
<name>U5D737_9CHRO</name>
<sequence length="102" mass="12314">MVVEWLQFRLAPEQREAFIRIDAEIWTPFLAEQVGFISKEVWLDNDRPDELAIAIRWESFEQWFDIPPSEIDRVQVRFDGAFPYPYELLAVRAYQARKFPHR</sequence>
<keyword evidence="2" id="KW-0560">Oxidoreductase</keyword>
<dbReference type="NCBIfam" id="TIGR03792">
    <property type="entry name" value="TIGR03792 family protein"/>
    <property type="match status" value="1"/>
</dbReference>
<comment type="caution">
    <text evidence="2">The sequence shown here is derived from an EMBL/GenBank/DDBJ whole genome shotgun (WGS) entry which is preliminary data.</text>
</comment>
<evidence type="ECO:0000259" key="1">
    <source>
        <dbReference type="Pfam" id="PF03992"/>
    </source>
</evidence>
<dbReference type="InParanoid" id="U5D737"/>
<dbReference type="eggNOG" id="COG2329">
    <property type="taxonomic scope" value="Bacteria"/>
</dbReference>
<evidence type="ECO:0000313" key="3">
    <source>
        <dbReference type="Proteomes" id="UP000016960"/>
    </source>
</evidence>
<dbReference type="Gene3D" id="3.30.70.100">
    <property type="match status" value="1"/>
</dbReference>
<dbReference type="InterPro" id="IPR011008">
    <property type="entry name" value="Dimeric_a/b-barrel"/>
</dbReference>